<dbReference type="GO" id="GO:0009007">
    <property type="term" value="F:site-specific DNA-methyltransferase (adenine-specific) activity"/>
    <property type="evidence" value="ECO:0007669"/>
    <property type="project" value="UniProtKB-EC"/>
</dbReference>
<dbReference type="Pfam" id="PF13588">
    <property type="entry name" value="HSDR_N_2"/>
    <property type="match status" value="1"/>
</dbReference>
<dbReference type="Proteomes" id="UP000578819">
    <property type="component" value="Unassembled WGS sequence"/>
</dbReference>
<name>A0A7W7SNK8_9ACTN</name>
<dbReference type="InterPro" id="IPR003356">
    <property type="entry name" value="DNA_methylase_A-5"/>
</dbReference>
<evidence type="ECO:0000313" key="4">
    <source>
        <dbReference type="Proteomes" id="UP000578819"/>
    </source>
</evidence>
<dbReference type="GO" id="GO:0032259">
    <property type="term" value="P:methylation"/>
    <property type="evidence" value="ECO:0007669"/>
    <property type="project" value="UniProtKB-KW"/>
</dbReference>
<reference evidence="3 4" key="1">
    <citation type="submission" date="2020-08" db="EMBL/GenBank/DDBJ databases">
        <title>Sequencing the genomes of 1000 actinobacteria strains.</title>
        <authorList>
            <person name="Klenk H.-P."/>
        </authorList>
    </citation>
    <scope>NUCLEOTIDE SEQUENCE [LARGE SCALE GENOMIC DNA]</scope>
    <source>
        <strain evidence="3 4">DSM 45886</strain>
    </source>
</reference>
<gene>
    <name evidence="3" type="ORF">FHR38_001464</name>
</gene>
<proteinExistence type="predicted"/>
<dbReference type="NCBIfam" id="NF047738">
    <property type="entry name" value="antiphage_MADS2"/>
    <property type="match status" value="1"/>
</dbReference>
<dbReference type="Gene3D" id="3.40.50.150">
    <property type="entry name" value="Vaccinia Virus protein VP39"/>
    <property type="match status" value="1"/>
</dbReference>
<dbReference type="InterPro" id="IPR052916">
    <property type="entry name" value="Type-I_RE_MTase_Subunit"/>
</dbReference>
<keyword evidence="3" id="KW-0489">Methyltransferase</keyword>
<feature type="domain" description="DNA methylase adenine-specific" evidence="1">
    <location>
        <begin position="320"/>
        <end position="608"/>
    </location>
</feature>
<dbReference type="PANTHER" id="PTHR42998">
    <property type="entry name" value="TYPE I RESTRICTION ENZYME HINDVIIP M PROTEIN-RELATED"/>
    <property type="match status" value="1"/>
</dbReference>
<feature type="domain" description="Type I restriction enzyme R protein N-terminal" evidence="2">
    <location>
        <begin position="39"/>
        <end position="156"/>
    </location>
</feature>
<dbReference type="Pfam" id="PF02384">
    <property type="entry name" value="N6_Mtase"/>
    <property type="match status" value="1"/>
</dbReference>
<comment type="caution">
    <text evidence="3">The sequence shown here is derived from an EMBL/GenBank/DDBJ whole genome shotgun (WGS) entry which is preliminary data.</text>
</comment>
<keyword evidence="4" id="KW-1185">Reference proteome</keyword>
<protein>
    <submittedName>
        <fullName evidence="3">Type I restriction enzyme M protein</fullName>
        <ecNumber evidence="3">2.1.1.72</ecNumber>
    </submittedName>
</protein>
<dbReference type="RefSeq" id="WP_184533922.1">
    <property type="nucleotide sequence ID" value="NZ_JACHJW010000001.1"/>
</dbReference>
<sequence>MSDDLGVKDVDRSGDDEVTSLEEGILLDYITAKPVKDTPKEQVRQRIARALLHEYGISVDDMVPDYKIRVDGRLRKIDIAIFNAGMGHTVENLRRVVMCEKEPARGTKSAYKMRDHEQAKKEFDPLYSVMTEAKDCQYGLWTNGLEFFFFEKQVTRFDLKFQPLGDWPLGDDTLGSRTVASNAQLRRADREMLLTAFRRCHNYIHGNEGMSKDIAFRQFLYLIFAKLHDERRRRDEPPRFWAGMFEKTVNGRRQLVDEQFDREGQKAIRARIEPLFEEAKKDYAGTIFQGDERIELSDRALAFIVAELAKYDFRRTGLDVKGAAYQELVGTNLRGDRGQYFTPRGVVDLMVEMLDPKENERVLDPACGTGGFLVSTLKRLDQRLHDEKEVTAGDESTADFLSIRDRLASFARANLFGADFDPFLVRAAQMNVVMASESEARLFHMNSLEFPAGHLPGVAAARKDARLESMDVVMTNPPFGSDIPITDANMLKAFDLAYVWERTEDGGFRNTGRLQSSVAPEVLFIERCYHWLKPGGRMGIVLPDGILGNPAQEYIRWWLLRRCWLLASVDLPVEVFIVEANVNILTSLVFLKKKTSEELKAADLGESRDYPVFMAVAEKVGFDRRGNTLYKRRADGEEIVEEVEHRERVRIGGQSVVRVLKRKEKVINNDLPEIATAYLAFRRDSLEPGE</sequence>
<dbReference type="InterPro" id="IPR029063">
    <property type="entry name" value="SAM-dependent_MTases_sf"/>
</dbReference>
<dbReference type="GO" id="GO:0003677">
    <property type="term" value="F:DNA binding"/>
    <property type="evidence" value="ECO:0007669"/>
    <property type="project" value="InterPro"/>
</dbReference>
<evidence type="ECO:0000313" key="3">
    <source>
        <dbReference type="EMBL" id="MBB4957731.1"/>
    </source>
</evidence>
<dbReference type="SUPFAM" id="SSF53335">
    <property type="entry name" value="S-adenosyl-L-methionine-dependent methyltransferases"/>
    <property type="match status" value="1"/>
</dbReference>
<dbReference type="PANTHER" id="PTHR42998:SF1">
    <property type="entry name" value="TYPE I RESTRICTION ENZYME HINDI METHYLASE SUBUNIT"/>
    <property type="match status" value="1"/>
</dbReference>
<dbReference type="EC" id="2.1.1.72" evidence="3"/>
<dbReference type="PRINTS" id="PR00507">
    <property type="entry name" value="N12N6MTFRASE"/>
</dbReference>
<dbReference type="InterPro" id="IPR029464">
    <property type="entry name" value="HSDR_N"/>
</dbReference>
<keyword evidence="3" id="KW-0808">Transferase</keyword>
<organism evidence="3 4">
    <name type="scientific">Micromonospora polyrhachis</name>
    <dbReference type="NCBI Taxonomy" id="1282883"/>
    <lineage>
        <taxon>Bacteria</taxon>
        <taxon>Bacillati</taxon>
        <taxon>Actinomycetota</taxon>
        <taxon>Actinomycetes</taxon>
        <taxon>Micromonosporales</taxon>
        <taxon>Micromonosporaceae</taxon>
        <taxon>Micromonospora</taxon>
    </lineage>
</organism>
<accession>A0A7W7SNK8</accession>
<evidence type="ECO:0000259" key="2">
    <source>
        <dbReference type="Pfam" id="PF13588"/>
    </source>
</evidence>
<dbReference type="GO" id="GO:0008170">
    <property type="term" value="F:N-methyltransferase activity"/>
    <property type="evidence" value="ECO:0007669"/>
    <property type="project" value="InterPro"/>
</dbReference>
<evidence type="ECO:0000259" key="1">
    <source>
        <dbReference type="Pfam" id="PF02384"/>
    </source>
</evidence>
<dbReference type="EMBL" id="JACHJW010000001">
    <property type="protein sequence ID" value="MBB4957731.1"/>
    <property type="molecule type" value="Genomic_DNA"/>
</dbReference>
<dbReference type="AlphaFoldDB" id="A0A7W7SNK8"/>